<dbReference type="NCBIfam" id="TIGR01252">
    <property type="entry name" value="acetolac_decarb"/>
    <property type="match status" value="1"/>
</dbReference>
<dbReference type="PIRSF" id="PIRSF001332">
    <property type="entry name" value="Acetolac_decarb"/>
    <property type="match status" value="1"/>
</dbReference>
<evidence type="ECO:0000256" key="6">
    <source>
        <dbReference type="ARBA" id="ARBA00022793"/>
    </source>
</evidence>
<keyword evidence="8" id="KW-0456">Lyase</keyword>
<dbReference type="EC" id="4.1.1.5" evidence="4"/>
<comment type="pathway">
    <text evidence="2">Polyol metabolism; (R,R)-butane-2,3-diol biosynthesis; (R,R)-butane-2,3-diol from pyruvate: step 2/3.</text>
</comment>
<evidence type="ECO:0000256" key="1">
    <source>
        <dbReference type="ARBA" id="ARBA00001784"/>
    </source>
</evidence>
<keyword evidence="6" id="KW-0210">Decarboxylase</keyword>
<dbReference type="AlphaFoldDB" id="A0AA39YBT5"/>
<dbReference type="EMBL" id="JAULSV010000003">
    <property type="protein sequence ID" value="KAK0649742.1"/>
    <property type="molecule type" value="Genomic_DNA"/>
</dbReference>
<keyword evidence="7" id="KW-0005">Acetoin biosynthesis</keyword>
<evidence type="ECO:0000256" key="4">
    <source>
        <dbReference type="ARBA" id="ARBA00013204"/>
    </source>
</evidence>
<evidence type="ECO:0000256" key="3">
    <source>
        <dbReference type="ARBA" id="ARBA00007106"/>
    </source>
</evidence>
<evidence type="ECO:0000256" key="7">
    <source>
        <dbReference type="ARBA" id="ARBA00023061"/>
    </source>
</evidence>
<dbReference type="SUPFAM" id="SSF117856">
    <property type="entry name" value="AF0104/ALDC/Ptd012-like"/>
    <property type="match status" value="1"/>
</dbReference>
<gene>
    <name evidence="9" type="ORF">B0T16DRAFT_410636</name>
</gene>
<comment type="caution">
    <text evidence="9">The sequence shown here is derived from an EMBL/GenBank/DDBJ whole genome shotgun (WGS) entry which is preliminary data.</text>
</comment>
<dbReference type="Gene3D" id="3.30.1330.80">
    <property type="entry name" value="Hypothetical protein, similar to alpha- acetolactate decarboxylase, domain 2"/>
    <property type="match status" value="2"/>
</dbReference>
<dbReference type="InterPro" id="IPR005128">
    <property type="entry name" value="Acetolactate_a_deCO2ase"/>
</dbReference>
<dbReference type="PANTHER" id="PTHR35524:SF1">
    <property type="entry name" value="ALPHA-ACETOLACTATE DECARBOXYLASE"/>
    <property type="match status" value="1"/>
</dbReference>
<evidence type="ECO:0000256" key="2">
    <source>
        <dbReference type="ARBA" id="ARBA00005170"/>
    </source>
</evidence>
<sequence>MQTPKMVEPVPNEIYQYSIISALMDGVASHGIPISSLLAHGDHGLGTFRNMVGEMIILDSTVYQMKSDGSIVPITSPAEVITPFGVITKFEPTQRVKACISGKEDLAKLLKGLLPGARNHFLSMRIDGTFKKIHARTAGGQEHPREGMVSVAGRQRTYTFEGAKGTIFGFRSPEYVMGINVAGEHMHFISEDRLRGGHVLGFETEGEVEVSVSMASRFHMELPTGDEEFNEAALVQDSQGIASVEG</sequence>
<evidence type="ECO:0000313" key="10">
    <source>
        <dbReference type="Proteomes" id="UP001174936"/>
    </source>
</evidence>
<evidence type="ECO:0000256" key="5">
    <source>
        <dbReference type="ARBA" id="ARBA00020164"/>
    </source>
</evidence>
<protein>
    <recommendedName>
        <fullName evidence="5">Alpha-acetolactate decarboxylase</fullName>
        <ecNumber evidence="4">4.1.1.5</ecNumber>
    </recommendedName>
</protein>
<dbReference type="PANTHER" id="PTHR35524">
    <property type="entry name" value="ALPHA-ACETOLACTATE DECARBOXYLASE"/>
    <property type="match status" value="1"/>
</dbReference>
<accession>A0AA39YBT5</accession>
<dbReference type="GO" id="GO:0047605">
    <property type="term" value="F:acetolactate decarboxylase activity"/>
    <property type="evidence" value="ECO:0007669"/>
    <property type="project" value="UniProtKB-EC"/>
</dbReference>
<dbReference type="Pfam" id="PF03306">
    <property type="entry name" value="AAL_decarboxy"/>
    <property type="match status" value="1"/>
</dbReference>
<evidence type="ECO:0000256" key="8">
    <source>
        <dbReference type="ARBA" id="ARBA00023239"/>
    </source>
</evidence>
<name>A0AA39YBT5_9PEZI</name>
<dbReference type="Proteomes" id="UP001174936">
    <property type="component" value="Unassembled WGS sequence"/>
</dbReference>
<dbReference type="CDD" id="cd17299">
    <property type="entry name" value="acetolactate_decarboxylase"/>
    <property type="match status" value="1"/>
</dbReference>
<comment type="similarity">
    <text evidence="3">Belongs to the alpha-acetolactate decarboxylase family.</text>
</comment>
<proteinExistence type="inferred from homology"/>
<keyword evidence="10" id="KW-1185">Reference proteome</keyword>
<evidence type="ECO:0000313" key="9">
    <source>
        <dbReference type="EMBL" id="KAK0649742.1"/>
    </source>
</evidence>
<organism evidence="9 10">
    <name type="scientific">Cercophora newfieldiana</name>
    <dbReference type="NCBI Taxonomy" id="92897"/>
    <lineage>
        <taxon>Eukaryota</taxon>
        <taxon>Fungi</taxon>
        <taxon>Dikarya</taxon>
        <taxon>Ascomycota</taxon>
        <taxon>Pezizomycotina</taxon>
        <taxon>Sordariomycetes</taxon>
        <taxon>Sordariomycetidae</taxon>
        <taxon>Sordariales</taxon>
        <taxon>Lasiosphaeriaceae</taxon>
        <taxon>Cercophora</taxon>
    </lineage>
</organism>
<reference evidence="9" key="1">
    <citation type="submission" date="2023-06" db="EMBL/GenBank/DDBJ databases">
        <title>Genome-scale phylogeny and comparative genomics of the fungal order Sordariales.</title>
        <authorList>
            <consortium name="Lawrence Berkeley National Laboratory"/>
            <person name="Hensen N."/>
            <person name="Bonometti L."/>
            <person name="Westerberg I."/>
            <person name="Brannstrom I.O."/>
            <person name="Guillou S."/>
            <person name="Cros-Aarteil S."/>
            <person name="Calhoun S."/>
            <person name="Haridas S."/>
            <person name="Kuo A."/>
            <person name="Mondo S."/>
            <person name="Pangilinan J."/>
            <person name="Riley R."/>
            <person name="Labutti K."/>
            <person name="Andreopoulos B."/>
            <person name="Lipzen A."/>
            <person name="Chen C."/>
            <person name="Yanf M."/>
            <person name="Daum C."/>
            <person name="Ng V."/>
            <person name="Clum A."/>
            <person name="Steindorff A."/>
            <person name="Ohm R."/>
            <person name="Martin F."/>
            <person name="Silar P."/>
            <person name="Natvig D."/>
            <person name="Lalanne C."/>
            <person name="Gautier V."/>
            <person name="Ament-Velasquez S.L."/>
            <person name="Kruys A."/>
            <person name="Hutchinson M.I."/>
            <person name="Powell A.J."/>
            <person name="Barry K."/>
            <person name="Miller A.N."/>
            <person name="Grigoriev I.V."/>
            <person name="Debuchy R."/>
            <person name="Gladieux P."/>
            <person name="Thoren M.H."/>
            <person name="Johannesson H."/>
        </authorList>
    </citation>
    <scope>NUCLEOTIDE SEQUENCE</scope>
    <source>
        <strain evidence="9">SMH2532-1</strain>
    </source>
</reference>
<comment type="catalytic activity">
    <reaction evidence="1">
        <text>(2S)-2-acetolactate + H(+) = (R)-acetoin + CO2</text>
        <dbReference type="Rhea" id="RHEA:21580"/>
        <dbReference type="ChEBI" id="CHEBI:15378"/>
        <dbReference type="ChEBI" id="CHEBI:15686"/>
        <dbReference type="ChEBI" id="CHEBI:16526"/>
        <dbReference type="ChEBI" id="CHEBI:58476"/>
        <dbReference type="EC" id="4.1.1.5"/>
    </reaction>
</comment>
<dbReference type="GO" id="GO:0045151">
    <property type="term" value="P:acetoin biosynthetic process"/>
    <property type="evidence" value="ECO:0007669"/>
    <property type="project" value="UniProtKB-KW"/>
</dbReference>